<proteinExistence type="predicted"/>
<protein>
    <submittedName>
        <fullName evidence="2">Uncharacterized protein</fullName>
    </submittedName>
</protein>
<organism evidence="2 3">
    <name type="scientific">Pleurodeles waltl</name>
    <name type="common">Iberian ribbed newt</name>
    <dbReference type="NCBI Taxonomy" id="8319"/>
    <lineage>
        <taxon>Eukaryota</taxon>
        <taxon>Metazoa</taxon>
        <taxon>Chordata</taxon>
        <taxon>Craniata</taxon>
        <taxon>Vertebrata</taxon>
        <taxon>Euteleostomi</taxon>
        <taxon>Amphibia</taxon>
        <taxon>Batrachia</taxon>
        <taxon>Caudata</taxon>
        <taxon>Salamandroidea</taxon>
        <taxon>Salamandridae</taxon>
        <taxon>Pleurodelinae</taxon>
        <taxon>Pleurodeles</taxon>
    </lineage>
</organism>
<accession>A0AAV7SXH0</accession>
<feature type="region of interest" description="Disordered" evidence="1">
    <location>
        <begin position="1"/>
        <end position="45"/>
    </location>
</feature>
<evidence type="ECO:0000256" key="1">
    <source>
        <dbReference type="SAM" id="MobiDB-lite"/>
    </source>
</evidence>
<dbReference type="AlphaFoldDB" id="A0AAV7SXH0"/>
<keyword evidence="3" id="KW-1185">Reference proteome</keyword>
<name>A0AAV7SXH0_PLEWA</name>
<dbReference type="EMBL" id="JANPWB010000007">
    <property type="protein sequence ID" value="KAJ1168681.1"/>
    <property type="molecule type" value="Genomic_DNA"/>
</dbReference>
<dbReference type="Proteomes" id="UP001066276">
    <property type="component" value="Chromosome 4_1"/>
</dbReference>
<sequence>MHIEEPAVQDASQLGQLEKDEAGETAQSATKQRREQRRAGRKRKTDIMAYFKTGSVIPAGRTTIQEENSTPTTTKMQKNSYQPGMSVNQLKNLKGAAVALARKTQQPL</sequence>
<reference evidence="2" key="1">
    <citation type="journal article" date="2022" name="bioRxiv">
        <title>Sequencing and chromosome-scale assembly of the giantPleurodeles waltlgenome.</title>
        <authorList>
            <person name="Brown T."/>
            <person name="Elewa A."/>
            <person name="Iarovenko S."/>
            <person name="Subramanian E."/>
            <person name="Araus A.J."/>
            <person name="Petzold A."/>
            <person name="Susuki M."/>
            <person name="Suzuki K.-i.T."/>
            <person name="Hayashi T."/>
            <person name="Toyoda A."/>
            <person name="Oliveira C."/>
            <person name="Osipova E."/>
            <person name="Leigh N.D."/>
            <person name="Simon A."/>
            <person name="Yun M.H."/>
        </authorList>
    </citation>
    <scope>NUCLEOTIDE SEQUENCE</scope>
    <source>
        <strain evidence="2">20211129_DDA</strain>
        <tissue evidence="2">Liver</tissue>
    </source>
</reference>
<gene>
    <name evidence="2" type="ORF">NDU88_000598</name>
</gene>
<evidence type="ECO:0000313" key="2">
    <source>
        <dbReference type="EMBL" id="KAJ1168681.1"/>
    </source>
</evidence>
<feature type="compositionally biased region" description="Basic residues" evidence="1">
    <location>
        <begin position="34"/>
        <end position="44"/>
    </location>
</feature>
<comment type="caution">
    <text evidence="2">The sequence shown here is derived from an EMBL/GenBank/DDBJ whole genome shotgun (WGS) entry which is preliminary data.</text>
</comment>
<evidence type="ECO:0000313" key="3">
    <source>
        <dbReference type="Proteomes" id="UP001066276"/>
    </source>
</evidence>